<dbReference type="GO" id="GO:0004467">
    <property type="term" value="F:long-chain fatty acid-CoA ligase activity"/>
    <property type="evidence" value="ECO:0007669"/>
    <property type="project" value="UniProtKB-EC"/>
</dbReference>
<organism evidence="11 13">
    <name type="scientific">Francisella adeliensis</name>
    <dbReference type="NCBI Taxonomy" id="2007306"/>
    <lineage>
        <taxon>Bacteria</taxon>
        <taxon>Pseudomonadati</taxon>
        <taxon>Pseudomonadota</taxon>
        <taxon>Gammaproteobacteria</taxon>
        <taxon>Thiotrichales</taxon>
        <taxon>Francisellaceae</taxon>
        <taxon>Francisella</taxon>
    </lineage>
</organism>
<dbReference type="InterPro" id="IPR045851">
    <property type="entry name" value="AMP-bd_C_sf"/>
</dbReference>
<sequence>MNNSNNNSNYPNEVTSNIKIPNITIRDLLKMSTNDFSSKEALSCHGEKLTFCDVDIYSDHLAGYFQNKWQLKKGDHIAIVLPNLLQFPTTIFALIKLGCVFVNINPLYTSTEIRGILKDSKAKGVIVLSSLAHNVEVIADECDDLKHMMITNISDLYSPPRKQIVSFVAKHIKGMKSNYSKSKFDCFKNALLEKHIPDYSQIIISPDDMAALQYSSGTTGTPKGTILLHQNIVANIYQIKAWTTGFSIEPSKQIAINALPIYHIFSLTANLFLFYFSGALQVLIPNPRDTSSLIKEMKKSNFTTLFGVNTLYAALLKSKKFRQSKFPNFKLSISGGMSTIDSVAKQWKDLTGVEIKEGYGLSEMSPVVTVNSLNSEPFNGTVGFPLPNTGIAIYDDKGNEIPQGENGEIWVTGPQKSPGFWNLPEVNKEHFSDDGWLKTGDIGYLDDQGRLVISSRIKHMIIVSGFNVFPKEIELALFAREEIEDAAVIKAHSEETGEMPVAFVVLKQDQKLTEKEIKAYCATRLAHYKIPEKIIFKDELPKNTVGKIDVSSLQKEYANKYGQ</sequence>
<dbReference type="Pfam" id="PF00501">
    <property type="entry name" value="AMP-binding"/>
    <property type="match status" value="1"/>
</dbReference>
<dbReference type="RefSeq" id="WP_112869550.1">
    <property type="nucleotide sequence ID" value="NZ_CP021781.1"/>
</dbReference>
<reference evidence="11 13" key="1">
    <citation type="submission" date="2017-06" db="EMBL/GenBank/DDBJ databases">
        <title>Complete genome of Francisella adeliensis.</title>
        <authorList>
            <person name="Vallesi A."/>
            <person name="Sjodin A."/>
        </authorList>
    </citation>
    <scope>NUCLEOTIDE SEQUENCE [LARGE SCALE GENOMIC DNA]</scope>
    <source>
        <strain evidence="11 13">FDC440</strain>
    </source>
</reference>
<dbReference type="KEGG" id="fad:CDH04_02640"/>
<comment type="pathway">
    <text evidence="2">Lipid metabolism; fatty acid beta-oxidation.</text>
</comment>
<dbReference type="InterPro" id="IPR050237">
    <property type="entry name" value="ATP-dep_AMP-bd_enzyme"/>
</dbReference>
<evidence type="ECO:0000256" key="4">
    <source>
        <dbReference type="ARBA" id="ARBA00022598"/>
    </source>
</evidence>
<accession>A0A2Z4XWW5</accession>
<dbReference type="Proteomes" id="UP000681131">
    <property type="component" value="Chromosome"/>
</dbReference>
<evidence type="ECO:0000256" key="7">
    <source>
        <dbReference type="ARBA" id="ARBA00039545"/>
    </source>
</evidence>
<dbReference type="Gene3D" id="3.40.50.980">
    <property type="match status" value="2"/>
</dbReference>
<dbReference type="GO" id="GO:0016020">
    <property type="term" value="C:membrane"/>
    <property type="evidence" value="ECO:0007669"/>
    <property type="project" value="UniProtKB-SubCell"/>
</dbReference>
<protein>
    <recommendedName>
        <fullName evidence="7">Long-chain-fatty-acid--CoA ligase</fullName>
        <ecNumber evidence="6">6.2.1.3</ecNumber>
    </recommendedName>
    <alternativeName>
        <fullName evidence="8">Long-chain acyl-CoA synthetase</fullName>
    </alternativeName>
</protein>
<dbReference type="Gene3D" id="3.30.300.30">
    <property type="match status" value="1"/>
</dbReference>
<dbReference type="Proteomes" id="UP000251120">
    <property type="component" value="Chromosome"/>
</dbReference>
<dbReference type="PANTHER" id="PTHR43767:SF8">
    <property type="entry name" value="LONG-CHAIN-FATTY-ACID--COA LIGASE"/>
    <property type="match status" value="1"/>
</dbReference>
<dbReference type="PROSITE" id="PS00455">
    <property type="entry name" value="AMP_BINDING"/>
    <property type="match status" value="1"/>
</dbReference>
<evidence type="ECO:0000256" key="2">
    <source>
        <dbReference type="ARBA" id="ARBA00005005"/>
    </source>
</evidence>
<dbReference type="Pfam" id="PF13193">
    <property type="entry name" value="AMP-binding_C"/>
    <property type="match status" value="1"/>
</dbReference>
<comment type="similarity">
    <text evidence="3">Belongs to the ATP-dependent AMP-binding enzyme family.</text>
</comment>
<comment type="subcellular location">
    <subcellularLocation>
        <location evidence="1">Membrane</location>
        <topology evidence="1">Peripheral membrane protein</topology>
    </subcellularLocation>
</comment>
<dbReference type="FunFam" id="3.30.300.30:FF:000008">
    <property type="entry name" value="2,3-dihydroxybenzoate-AMP ligase"/>
    <property type="match status" value="1"/>
</dbReference>
<dbReference type="InterPro" id="IPR020845">
    <property type="entry name" value="AMP-binding_CS"/>
</dbReference>
<dbReference type="EMBL" id="CP021781">
    <property type="protein sequence ID" value="AXA33377.1"/>
    <property type="molecule type" value="Genomic_DNA"/>
</dbReference>
<evidence type="ECO:0000256" key="1">
    <source>
        <dbReference type="ARBA" id="ARBA00004170"/>
    </source>
</evidence>
<name>A0A2Z4XWW5_9GAMM</name>
<dbReference type="EMBL" id="CP043424">
    <property type="protein sequence ID" value="QIW11605.1"/>
    <property type="molecule type" value="Genomic_DNA"/>
</dbReference>
<evidence type="ECO:0000256" key="6">
    <source>
        <dbReference type="ARBA" id="ARBA00026121"/>
    </source>
</evidence>
<keyword evidence="4 11" id="KW-0436">Ligase</keyword>
<evidence type="ECO:0000259" key="9">
    <source>
        <dbReference type="Pfam" id="PF00501"/>
    </source>
</evidence>
<dbReference type="CDD" id="cd05936">
    <property type="entry name" value="FC-FACS_FadD_like"/>
    <property type="match status" value="1"/>
</dbReference>
<evidence type="ECO:0000256" key="3">
    <source>
        <dbReference type="ARBA" id="ARBA00006432"/>
    </source>
</evidence>
<dbReference type="SUPFAM" id="SSF56801">
    <property type="entry name" value="Acetyl-CoA synthetase-like"/>
    <property type="match status" value="1"/>
</dbReference>
<dbReference type="EC" id="6.2.1.3" evidence="6"/>
<feature type="domain" description="AMP-dependent synthetase/ligase" evidence="9">
    <location>
        <begin position="34"/>
        <end position="421"/>
    </location>
</feature>
<dbReference type="PANTHER" id="PTHR43767">
    <property type="entry name" value="LONG-CHAIN-FATTY-ACID--COA LIGASE"/>
    <property type="match status" value="1"/>
</dbReference>
<evidence type="ECO:0000313" key="13">
    <source>
        <dbReference type="Proteomes" id="UP000251120"/>
    </source>
</evidence>
<feature type="domain" description="AMP-binding enzyme C-terminal" evidence="10">
    <location>
        <begin position="472"/>
        <end position="547"/>
    </location>
</feature>
<dbReference type="Gene3D" id="2.30.38.10">
    <property type="entry name" value="Luciferase, Domain 3"/>
    <property type="match status" value="1"/>
</dbReference>
<keyword evidence="14" id="KW-1185">Reference proteome</keyword>
<dbReference type="OrthoDB" id="9803968at2"/>
<evidence type="ECO:0000313" key="11">
    <source>
        <dbReference type="EMBL" id="AXA33377.1"/>
    </source>
</evidence>
<proteinExistence type="inferred from homology"/>
<evidence type="ECO:0000256" key="8">
    <source>
        <dbReference type="ARBA" id="ARBA00042773"/>
    </source>
</evidence>
<reference evidence="12 14" key="2">
    <citation type="submission" date="2019-08" db="EMBL/GenBank/DDBJ databases">
        <title>Complete genome sequences of Francisella adeliensis (FSC1325 and FSC1326).</title>
        <authorList>
            <person name="Ohrman C."/>
            <person name="Uneklint I."/>
            <person name="Vallesi A."/>
            <person name="Karlsson L."/>
            <person name="Sjodin A."/>
        </authorList>
    </citation>
    <scope>NUCLEOTIDE SEQUENCE [LARGE SCALE GENOMIC DNA]</scope>
    <source>
        <strain evidence="12 14">FSC1325</strain>
    </source>
</reference>
<dbReference type="AlphaFoldDB" id="A0A2Z4XWW5"/>
<evidence type="ECO:0000259" key="10">
    <source>
        <dbReference type="Pfam" id="PF13193"/>
    </source>
</evidence>
<evidence type="ECO:0000313" key="12">
    <source>
        <dbReference type="EMBL" id="QIW11605.1"/>
    </source>
</evidence>
<dbReference type="InterPro" id="IPR025110">
    <property type="entry name" value="AMP-bd_C"/>
</dbReference>
<gene>
    <name evidence="11" type="ORF">CDH04_02640</name>
    <name evidence="12" type="ORF">FZC43_02640</name>
</gene>
<evidence type="ECO:0000256" key="5">
    <source>
        <dbReference type="ARBA" id="ARBA00023136"/>
    </source>
</evidence>
<keyword evidence="5" id="KW-0472">Membrane</keyword>
<evidence type="ECO:0000313" key="14">
    <source>
        <dbReference type="Proteomes" id="UP000681131"/>
    </source>
</evidence>
<dbReference type="InterPro" id="IPR000873">
    <property type="entry name" value="AMP-dep_synth/lig_dom"/>
</dbReference>